<dbReference type="EMBL" id="MOMC01000028">
    <property type="protein sequence ID" value="ONH30222.1"/>
    <property type="molecule type" value="Genomic_DNA"/>
</dbReference>
<name>A0A1V2IAI5_9ACTN</name>
<dbReference type="OrthoDB" id="3523441at2"/>
<proteinExistence type="predicted"/>
<organism evidence="1 2">
    <name type="scientific">Pseudofrankia asymbiotica</name>
    <dbReference type="NCBI Taxonomy" id="1834516"/>
    <lineage>
        <taxon>Bacteria</taxon>
        <taxon>Bacillati</taxon>
        <taxon>Actinomycetota</taxon>
        <taxon>Actinomycetes</taxon>
        <taxon>Frankiales</taxon>
        <taxon>Frankiaceae</taxon>
        <taxon>Pseudofrankia</taxon>
    </lineage>
</organism>
<dbReference type="AlphaFoldDB" id="A0A1V2IAI5"/>
<sequence>MGETVDDGACGEWQRVPEEIVQRLGDVPGAAYEVPDEVTCALEGGHEGSHTAVLQGWGDDEVWLLWTMPKTVVISSCRAEGLTCLLPAGHAGRHHVIMADVVEDEGPYWVDDRAELDARLASSQAGPGSGSADPA</sequence>
<dbReference type="RefSeq" id="WP_076817465.1">
    <property type="nucleotide sequence ID" value="NZ_MOMC01000028.1"/>
</dbReference>
<gene>
    <name evidence="1" type="ORF">BL253_14995</name>
</gene>
<protein>
    <submittedName>
        <fullName evidence="1">Uncharacterized protein</fullName>
    </submittedName>
</protein>
<keyword evidence="2" id="KW-1185">Reference proteome</keyword>
<evidence type="ECO:0000313" key="1">
    <source>
        <dbReference type="EMBL" id="ONH30222.1"/>
    </source>
</evidence>
<dbReference type="Proteomes" id="UP000188929">
    <property type="component" value="Unassembled WGS sequence"/>
</dbReference>
<accession>A0A1V2IAI5</accession>
<comment type="caution">
    <text evidence="1">The sequence shown here is derived from an EMBL/GenBank/DDBJ whole genome shotgun (WGS) entry which is preliminary data.</text>
</comment>
<reference evidence="2" key="1">
    <citation type="submission" date="2016-10" db="EMBL/GenBank/DDBJ databases">
        <title>Frankia sp. NRRL B-16386 Genome sequencing.</title>
        <authorList>
            <person name="Ghodhbane-Gtari F."/>
            <person name="Swanson E."/>
            <person name="Gueddou A."/>
            <person name="Hezbri K."/>
            <person name="Ktari K."/>
            <person name="Nouioui I."/>
            <person name="Morris K."/>
            <person name="Simpson S."/>
            <person name="Abebe-Akele F."/>
            <person name="Thomas K."/>
            <person name="Gtari M."/>
            <person name="Tisa L.S."/>
        </authorList>
    </citation>
    <scope>NUCLEOTIDE SEQUENCE [LARGE SCALE GENOMIC DNA]</scope>
    <source>
        <strain evidence="2">NRRL B-16386</strain>
    </source>
</reference>
<evidence type="ECO:0000313" key="2">
    <source>
        <dbReference type="Proteomes" id="UP000188929"/>
    </source>
</evidence>